<dbReference type="CDD" id="cd13578">
    <property type="entry name" value="PBP2_Bug27"/>
    <property type="match status" value="1"/>
</dbReference>
<dbReference type="PIRSF" id="PIRSF017082">
    <property type="entry name" value="YflP"/>
    <property type="match status" value="1"/>
</dbReference>
<sequence length="357" mass="37645">MLDSGRRRKRLACRRAAAMLMASKTGEGIMSRSTGIGRRQALGVALGAGAALAGAGAARAQSGGITLVVPTAPAGTTDFAARLLAEPLSRQLGQTVVVENKAGANGALGTQDVARARPDGTRLLVQYSGYHTGTPALLPNPGYDVKRDFAAVSLLLEAPQVIFLHPSIPATDLAGLIAYAKANPGQLNYASAGTGSLQHLGTELLKLRSGAQMVHVPYRGTGPATQDLVAGRVQMMMTTPPPLMPFVRDGRLRAIAITAAERHPALPEVPTLAEAGMPDLEVIGWFAVFAPAGTPEPVLRRLTEACNAVVDSAEFRRRAGEQGAIIRIQQPEALQARVERELAEWTQLVREARIQPD</sequence>
<dbReference type="PANTHER" id="PTHR42928:SF5">
    <property type="entry name" value="BLR1237 PROTEIN"/>
    <property type="match status" value="1"/>
</dbReference>
<proteinExistence type="inferred from homology"/>
<dbReference type="PANTHER" id="PTHR42928">
    <property type="entry name" value="TRICARBOXYLATE-BINDING PROTEIN"/>
    <property type="match status" value="1"/>
</dbReference>
<dbReference type="InterPro" id="IPR005064">
    <property type="entry name" value="BUG"/>
</dbReference>
<dbReference type="SUPFAM" id="SSF53850">
    <property type="entry name" value="Periplasmic binding protein-like II"/>
    <property type="match status" value="1"/>
</dbReference>
<comment type="similarity">
    <text evidence="1">Belongs to the UPF0065 (bug) family.</text>
</comment>
<dbReference type="InterPro" id="IPR042100">
    <property type="entry name" value="Bug_dom1"/>
</dbReference>
<dbReference type="AlphaFoldDB" id="D5RJK5"/>
<organism evidence="2 3">
    <name type="scientific">Pseudoroseomonas cervicalis ATCC 49957</name>
    <dbReference type="NCBI Taxonomy" id="525371"/>
    <lineage>
        <taxon>Bacteria</taxon>
        <taxon>Pseudomonadati</taxon>
        <taxon>Pseudomonadota</taxon>
        <taxon>Alphaproteobacteria</taxon>
        <taxon>Acetobacterales</taxon>
        <taxon>Roseomonadaceae</taxon>
        <taxon>Roseomonas</taxon>
    </lineage>
</organism>
<dbReference type="EMBL" id="ADVL01000209">
    <property type="protein sequence ID" value="EFH12523.1"/>
    <property type="molecule type" value="Genomic_DNA"/>
</dbReference>
<name>D5RJK5_9PROT</name>
<evidence type="ECO:0000256" key="1">
    <source>
        <dbReference type="ARBA" id="ARBA00006987"/>
    </source>
</evidence>
<dbReference type="Gene3D" id="3.40.190.10">
    <property type="entry name" value="Periplasmic binding protein-like II"/>
    <property type="match status" value="1"/>
</dbReference>
<dbReference type="InterPro" id="IPR006311">
    <property type="entry name" value="TAT_signal"/>
</dbReference>
<dbReference type="PROSITE" id="PS51318">
    <property type="entry name" value="TAT"/>
    <property type="match status" value="1"/>
</dbReference>
<dbReference type="Gene3D" id="3.40.190.150">
    <property type="entry name" value="Bordetella uptake gene, domain 1"/>
    <property type="match status" value="1"/>
</dbReference>
<evidence type="ECO:0000313" key="2">
    <source>
        <dbReference type="EMBL" id="EFH12523.1"/>
    </source>
</evidence>
<reference evidence="2 3" key="1">
    <citation type="submission" date="2010-04" db="EMBL/GenBank/DDBJ databases">
        <authorList>
            <person name="Qin X."/>
            <person name="Bachman B."/>
            <person name="Battles P."/>
            <person name="Bell A."/>
            <person name="Bess C."/>
            <person name="Bickham C."/>
            <person name="Chaboub L."/>
            <person name="Chen D."/>
            <person name="Coyle M."/>
            <person name="Deiros D.R."/>
            <person name="Dinh H."/>
            <person name="Forbes L."/>
            <person name="Fowler G."/>
            <person name="Francisco L."/>
            <person name="Fu Q."/>
            <person name="Gubbala S."/>
            <person name="Hale W."/>
            <person name="Han Y."/>
            <person name="Hemphill L."/>
            <person name="Highlander S.K."/>
            <person name="Hirani K."/>
            <person name="Hogues M."/>
            <person name="Jackson L."/>
            <person name="Jakkamsetti A."/>
            <person name="Javaid M."/>
            <person name="Jiang H."/>
            <person name="Korchina V."/>
            <person name="Kovar C."/>
            <person name="Lara F."/>
            <person name="Lee S."/>
            <person name="Mata R."/>
            <person name="Mathew T."/>
            <person name="Moen C."/>
            <person name="Morales K."/>
            <person name="Munidasa M."/>
            <person name="Nazareth L."/>
            <person name="Ngo R."/>
            <person name="Nguyen L."/>
            <person name="Okwuonu G."/>
            <person name="Ongeri F."/>
            <person name="Patil S."/>
            <person name="Petrosino J."/>
            <person name="Pham C."/>
            <person name="Pham P."/>
            <person name="Pu L.-L."/>
            <person name="Puazo M."/>
            <person name="Raj R."/>
            <person name="Reid J."/>
            <person name="Rouhana J."/>
            <person name="Saada N."/>
            <person name="Shang Y."/>
            <person name="Simmons D."/>
            <person name="Thornton R."/>
            <person name="Warren J."/>
            <person name="Weissenberger G."/>
            <person name="Zhang J."/>
            <person name="Zhang L."/>
            <person name="Zhou C."/>
            <person name="Zhu D."/>
            <person name="Muzny D."/>
            <person name="Worley K."/>
            <person name="Gibbs R."/>
        </authorList>
    </citation>
    <scope>NUCLEOTIDE SEQUENCE [LARGE SCALE GENOMIC DNA]</scope>
    <source>
        <strain evidence="2 3">ATCC 49957</strain>
    </source>
</reference>
<comment type="caution">
    <text evidence="2">The sequence shown here is derived from an EMBL/GenBank/DDBJ whole genome shotgun (WGS) entry which is preliminary data.</text>
</comment>
<dbReference type="HOGENOM" id="CLU_045683_0_0_5"/>
<evidence type="ECO:0000313" key="3">
    <source>
        <dbReference type="Proteomes" id="UP000005324"/>
    </source>
</evidence>
<dbReference type="Pfam" id="PF03401">
    <property type="entry name" value="TctC"/>
    <property type="match status" value="1"/>
</dbReference>
<keyword evidence="3" id="KW-1185">Reference proteome</keyword>
<accession>D5RJK5</accession>
<gene>
    <name evidence="2" type="primary">bug92</name>
    <name evidence="2" type="ORF">HMPREF0731_1265</name>
</gene>
<protein>
    <submittedName>
        <fullName evidence="2">Tat pathway signal sequence domain protein</fullName>
    </submittedName>
</protein>
<dbReference type="Proteomes" id="UP000005324">
    <property type="component" value="Unassembled WGS sequence"/>
</dbReference>